<dbReference type="OrthoDB" id="8893795at2"/>
<dbReference type="AlphaFoldDB" id="A0A071MFN3"/>
<dbReference type="Gene3D" id="3.40.190.10">
    <property type="entry name" value="Periplasmic binding protein-like II"/>
    <property type="match status" value="2"/>
</dbReference>
<evidence type="ECO:0000313" key="6">
    <source>
        <dbReference type="EMBL" id="KEA59667.1"/>
    </source>
</evidence>
<keyword evidence="3" id="KW-0238">DNA-binding</keyword>
<evidence type="ECO:0000256" key="1">
    <source>
        <dbReference type="ARBA" id="ARBA00009437"/>
    </source>
</evidence>
<protein>
    <submittedName>
        <fullName evidence="6">LysR family transcriptional regulator</fullName>
    </submittedName>
</protein>
<comment type="caution">
    <text evidence="6">The sequence shown here is derived from an EMBL/GenBank/DDBJ whole genome shotgun (WGS) entry which is preliminary data.</text>
</comment>
<gene>
    <name evidence="6" type="ORF">DT99_08620</name>
</gene>
<sequence>MNADDIAGLDLNLLKVFEALYEEGGASRAALRLDLTQSAVSAALARLRVIYADPLFVRTGRGLAPTPRADELKPILSDALDRCRESLAIAADSGDRVGRTISVGLSDDFEIALGRALIDAVAREAAGIRLIFRQTHSGIAGDALLRHGVDLAIASGGFSANGLSRRAVATGGYACLIDPAARAQPPRALTLADFLRRDHLLVSSGGVIGIVDEALAALGHKRRVAASTTHFAALPYLLAGSDAVATIPAHAARAIAHSTPLRALACPVDLPRYPVEIGWRTSTQRDPAIVRVRDTIAACVTRLVAP</sequence>
<keyword evidence="4" id="KW-0804">Transcription</keyword>
<evidence type="ECO:0000259" key="5">
    <source>
        <dbReference type="PROSITE" id="PS50931"/>
    </source>
</evidence>
<dbReference type="InterPro" id="IPR000847">
    <property type="entry name" value="LysR_HTH_N"/>
</dbReference>
<dbReference type="InterPro" id="IPR050389">
    <property type="entry name" value="LysR-type_TF"/>
</dbReference>
<evidence type="ECO:0000256" key="3">
    <source>
        <dbReference type="ARBA" id="ARBA00023125"/>
    </source>
</evidence>
<dbReference type="PANTHER" id="PTHR30118">
    <property type="entry name" value="HTH-TYPE TRANSCRIPTIONAL REGULATOR LEUO-RELATED"/>
    <property type="match status" value="1"/>
</dbReference>
<organism evidence="6">
    <name type="scientific">Burkholderia cenocepacia</name>
    <dbReference type="NCBI Taxonomy" id="95486"/>
    <lineage>
        <taxon>Bacteria</taxon>
        <taxon>Pseudomonadati</taxon>
        <taxon>Pseudomonadota</taxon>
        <taxon>Betaproteobacteria</taxon>
        <taxon>Burkholderiales</taxon>
        <taxon>Burkholderiaceae</taxon>
        <taxon>Burkholderia</taxon>
        <taxon>Burkholderia cepacia complex</taxon>
    </lineage>
</organism>
<comment type="similarity">
    <text evidence="1">Belongs to the LysR transcriptional regulatory family.</text>
</comment>
<keyword evidence="2" id="KW-0805">Transcription regulation</keyword>
<dbReference type="Pfam" id="PF03466">
    <property type="entry name" value="LysR_substrate"/>
    <property type="match status" value="1"/>
</dbReference>
<dbReference type="EMBL" id="JJOA01000008">
    <property type="protein sequence ID" value="KEA59667.1"/>
    <property type="molecule type" value="Genomic_DNA"/>
</dbReference>
<dbReference type="Gene3D" id="1.10.10.10">
    <property type="entry name" value="Winged helix-like DNA-binding domain superfamily/Winged helix DNA-binding domain"/>
    <property type="match status" value="1"/>
</dbReference>
<accession>A0A071MFN3</accession>
<dbReference type="PANTHER" id="PTHR30118:SF15">
    <property type="entry name" value="TRANSCRIPTIONAL REGULATORY PROTEIN"/>
    <property type="match status" value="1"/>
</dbReference>
<dbReference type="InterPro" id="IPR005119">
    <property type="entry name" value="LysR_subst-bd"/>
</dbReference>
<dbReference type="GO" id="GO:0003700">
    <property type="term" value="F:DNA-binding transcription factor activity"/>
    <property type="evidence" value="ECO:0007669"/>
    <property type="project" value="InterPro"/>
</dbReference>
<dbReference type="PROSITE" id="PS50931">
    <property type="entry name" value="HTH_LYSR"/>
    <property type="match status" value="1"/>
</dbReference>
<proteinExistence type="inferred from homology"/>
<dbReference type="SUPFAM" id="SSF46785">
    <property type="entry name" value="Winged helix' DNA-binding domain"/>
    <property type="match status" value="1"/>
</dbReference>
<dbReference type="CDD" id="cd08464">
    <property type="entry name" value="PBP2_DntR_like_2"/>
    <property type="match status" value="1"/>
</dbReference>
<dbReference type="GO" id="GO:0003677">
    <property type="term" value="F:DNA binding"/>
    <property type="evidence" value="ECO:0007669"/>
    <property type="project" value="UniProtKB-KW"/>
</dbReference>
<reference evidence="6" key="1">
    <citation type="submission" date="2014-04" db="EMBL/GenBank/DDBJ databases">
        <title>In planta biocontrol of soil-borne Fusarium wilt of banana through a plant endophytic bacterium, Burkholderia cenocepacia 869T2.</title>
        <authorList>
            <person name="Ho Y.-N."/>
            <person name="Chiang H.-M."/>
            <person name="Chao C.-P."/>
            <person name="Su C.-C."/>
            <person name="Hsu H.-F."/>
            <person name="Guo C.-T."/>
            <person name="Hsieh J.-L."/>
            <person name="Huang C.-C."/>
        </authorList>
    </citation>
    <scope>NUCLEOTIDE SEQUENCE [LARGE SCALE GENOMIC DNA]</scope>
    <source>
        <strain evidence="6">869T2</strain>
    </source>
</reference>
<evidence type="ECO:0000256" key="2">
    <source>
        <dbReference type="ARBA" id="ARBA00023015"/>
    </source>
</evidence>
<dbReference type="SUPFAM" id="SSF53850">
    <property type="entry name" value="Periplasmic binding protein-like II"/>
    <property type="match status" value="1"/>
</dbReference>
<name>A0A071MFN3_9BURK</name>
<feature type="domain" description="HTH lysR-type" evidence="5">
    <location>
        <begin position="9"/>
        <end position="66"/>
    </location>
</feature>
<dbReference type="InterPro" id="IPR036390">
    <property type="entry name" value="WH_DNA-bd_sf"/>
</dbReference>
<dbReference type="Pfam" id="PF00126">
    <property type="entry name" value="HTH_1"/>
    <property type="match status" value="1"/>
</dbReference>
<dbReference type="InterPro" id="IPR036388">
    <property type="entry name" value="WH-like_DNA-bd_sf"/>
</dbReference>
<evidence type="ECO:0000256" key="4">
    <source>
        <dbReference type="ARBA" id="ARBA00023163"/>
    </source>
</evidence>